<evidence type="ECO:0000313" key="2">
    <source>
        <dbReference type="Proteomes" id="UP000178449"/>
    </source>
</evidence>
<dbReference type="Proteomes" id="UP000178449">
    <property type="component" value="Unassembled WGS sequence"/>
</dbReference>
<organism evidence="1 2">
    <name type="scientific">Candidatus Lambdaproteobacteria bacterium RIFOXYD2_FULL_50_16</name>
    <dbReference type="NCBI Taxonomy" id="1817772"/>
    <lineage>
        <taxon>Bacteria</taxon>
        <taxon>Pseudomonadati</taxon>
        <taxon>Pseudomonadota</taxon>
        <taxon>Candidatus Lambdaproteobacteria</taxon>
    </lineage>
</organism>
<proteinExistence type="predicted"/>
<gene>
    <name evidence="1" type="ORF">A2527_05335</name>
</gene>
<dbReference type="AlphaFoldDB" id="A0A1F6G947"/>
<evidence type="ECO:0000313" key="1">
    <source>
        <dbReference type="EMBL" id="OGG94609.1"/>
    </source>
</evidence>
<comment type="caution">
    <text evidence="1">The sequence shown here is derived from an EMBL/GenBank/DDBJ whole genome shotgun (WGS) entry which is preliminary data.</text>
</comment>
<reference evidence="1 2" key="1">
    <citation type="journal article" date="2016" name="Nat. Commun.">
        <title>Thousands of microbial genomes shed light on interconnected biogeochemical processes in an aquifer system.</title>
        <authorList>
            <person name="Anantharaman K."/>
            <person name="Brown C.T."/>
            <person name="Hug L.A."/>
            <person name="Sharon I."/>
            <person name="Castelle C.J."/>
            <person name="Probst A.J."/>
            <person name="Thomas B.C."/>
            <person name="Singh A."/>
            <person name="Wilkins M.J."/>
            <person name="Karaoz U."/>
            <person name="Brodie E.L."/>
            <person name="Williams K.H."/>
            <person name="Hubbard S.S."/>
            <person name="Banfield J.F."/>
        </authorList>
    </citation>
    <scope>NUCLEOTIDE SEQUENCE [LARGE SCALE GENOMIC DNA]</scope>
</reference>
<accession>A0A1F6G947</accession>
<dbReference type="STRING" id="1817772.A2527_05335"/>
<protein>
    <submittedName>
        <fullName evidence="1">Uncharacterized protein</fullName>
    </submittedName>
</protein>
<sequence length="206" mass="23831">MAEKGEEPMQMYAPKTRTQLRYDHAYISLKVQINDTWHWVKALHWNEIGFNFFFEEALASGTSLSFKKGNTLFTGKVVWQRQEITSKDLIDMALNMILLEQLLTEYHQKDPVLVHEIIDLVRDSSRTETKIDYCKEHFGLSIAQEDLKTKIVGNQWSELGQVGIEVDSGDWSSVVREALTHSEGIMALDEKNSKTFENLFKSLNRM</sequence>
<name>A0A1F6G947_9PROT</name>
<dbReference type="EMBL" id="MFNE01000036">
    <property type="protein sequence ID" value="OGG94609.1"/>
    <property type="molecule type" value="Genomic_DNA"/>
</dbReference>